<dbReference type="OrthoDB" id="9801500at2"/>
<organism evidence="1 2">
    <name type="scientific">Helicobacter valdiviensis</name>
    <dbReference type="NCBI Taxonomy" id="1458358"/>
    <lineage>
        <taxon>Bacteria</taxon>
        <taxon>Pseudomonadati</taxon>
        <taxon>Campylobacterota</taxon>
        <taxon>Epsilonproteobacteria</taxon>
        <taxon>Campylobacterales</taxon>
        <taxon>Helicobacteraceae</taxon>
        <taxon>Helicobacter</taxon>
    </lineage>
</organism>
<dbReference type="InterPro" id="IPR027396">
    <property type="entry name" value="DsrEFH-like"/>
</dbReference>
<evidence type="ECO:0000313" key="2">
    <source>
        <dbReference type="Proteomes" id="UP000249746"/>
    </source>
</evidence>
<keyword evidence="2" id="KW-1185">Reference proteome</keyword>
<name>A0A2W6MX13_9HELI</name>
<dbReference type="InterPro" id="IPR019870">
    <property type="entry name" value="Se_metab_YedF"/>
</dbReference>
<sequence length="111" mass="12064">MSKRTLLIKDDVIGERSELGSKLILGFLSTLKSCSTYPKSIFLLNRGVLLATSNQDSIEILKDLEKLGIKIYSCQTCLESFGVLENLQVGKVGNAKDTLEALLESGNAISL</sequence>
<proteinExistence type="predicted"/>
<protein>
    <submittedName>
        <fullName evidence="1">Uncharacterized protein</fullName>
    </submittedName>
</protein>
<dbReference type="AlphaFoldDB" id="A0A2W6MX13"/>
<dbReference type="NCBIfam" id="TIGR03527">
    <property type="entry name" value="selenium_YedF"/>
    <property type="match status" value="1"/>
</dbReference>
<dbReference type="Gene3D" id="3.40.1260.10">
    <property type="entry name" value="DsrEFH-like"/>
    <property type="match status" value="1"/>
</dbReference>
<dbReference type="SUPFAM" id="SSF75169">
    <property type="entry name" value="DsrEFH-like"/>
    <property type="match status" value="1"/>
</dbReference>
<gene>
    <name evidence="1" type="ORF">B6S12_00820</name>
</gene>
<dbReference type="Pfam" id="PF02635">
    <property type="entry name" value="DsrE"/>
    <property type="match status" value="1"/>
</dbReference>
<dbReference type="EMBL" id="NBIU01000002">
    <property type="protein sequence ID" value="PZT48872.1"/>
    <property type="molecule type" value="Genomic_DNA"/>
</dbReference>
<dbReference type="RefSeq" id="WP_111228930.1">
    <property type="nucleotide sequence ID" value="NZ_NBIU01000002.1"/>
</dbReference>
<reference evidence="1 2" key="1">
    <citation type="submission" date="2017-03" db="EMBL/GenBank/DDBJ databases">
        <title>Genomic and clinical evidence uncovers the enterohepatic species Helicobacter valdiviensis as a potential human intestinal pathogen.</title>
        <authorList>
            <person name="Fresia P."/>
            <person name="Jara R."/>
            <person name="Sierra R."/>
            <person name="Ferres I."/>
            <person name="Greif G."/>
            <person name="Iraola G."/>
            <person name="Collado L."/>
        </authorList>
    </citation>
    <scope>NUCLEOTIDE SEQUENCE [LARGE SCALE GENOMIC DNA]</scope>
    <source>
        <strain evidence="1 2">WBE14</strain>
    </source>
</reference>
<dbReference type="Proteomes" id="UP000249746">
    <property type="component" value="Unassembled WGS sequence"/>
</dbReference>
<accession>A0A2W6MX13</accession>
<evidence type="ECO:0000313" key="1">
    <source>
        <dbReference type="EMBL" id="PZT48872.1"/>
    </source>
</evidence>
<comment type="caution">
    <text evidence="1">The sequence shown here is derived from an EMBL/GenBank/DDBJ whole genome shotgun (WGS) entry which is preliminary data.</text>
</comment>
<dbReference type="InterPro" id="IPR003787">
    <property type="entry name" value="Sulphur_relay_DsrE/F-like"/>
</dbReference>